<evidence type="ECO:0000256" key="8">
    <source>
        <dbReference type="SAM" id="MobiDB-lite"/>
    </source>
</evidence>
<sequence length="541" mass="56727">MADWEVSPTTENVKERMPDTEMTDSVITGNPEADTQSLQPDTEPAIKRGKLNQDDMAFLLGFGRGVLRQGFSTDAPANGDDGGSKPGGFGFGRGGFGGGNRSGDSDSIKQNGSFGSGGGGFGKGGFGGGGGFGKQNDEDKENNGGSGGFGRGGGSGFGRGSGGGFGGGRGGGFGSRNSDDGDGGGGGFGKSSGGFGGGGSFGKKNNNENGGFGKGGGFGKKSDNENGGFGGDPDRPAPYIPPPPPEDEEEIFHSIQKGINFDKYEKIPVEVTGRECPSAIKSFDEAGIYDAFLKNVKKAGYEKPTPVQKYSVPIIMAGRDLMACAQTGSGKTAAFLLPVLTGMMKNGLTGSSFSAIQEPQALVVAPTRELAVQINMDARKFVHGTMLRPVVVYGGTSVGYQLRQVEQGTHLLVGTPGRLLDVIGKGKVSLAKLKYLILDEADRMLDMGFGPDIRKIVEELGTPPKTERQTLMFSATFPEEIQRLAGEYLNDYLFLTVGRVGGACTDVTQTVFEVDRQEKREKLCNILTESVIVYSRKEKKH</sequence>
<dbReference type="InterPro" id="IPR027417">
    <property type="entry name" value="P-loop_NTPase"/>
</dbReference>
<dbReference type="Gene3D" id="3.40.50.300">
    <property type="entry name" value="P-loop containing nucleotide triphosphate hydrolases"/>
    <property type="match status" value="1"/>
</dbReference>
<dbReference type="InterPro" id="IPR000629">
    <property type="entry name" value="RNA-helicase_DEAD-box_CS"/>
</dbReference>
<evidence type="ECO:0000256" key="5">
    <source>
        <dbReference type="ARBA" id="ARBA00022840"/>
    </source>
</evidence>
<protein>
    <recommendedName>
        <fullName evidence="1">RNA helicase</fullName>
        <ecNumber evidence="1">3.6.4.13</ecNumber>
    </recommendedName>
</protein>
<reference evidence="11 12" key="1">
    <citation type="submission" date="2022-12" db="EMBL/GenBank/DDBJ databases">
        <title>Chromosome-level genome of Tegillarca granosa.</title>
        <authorList>
            <person name="Kim J."/>
        </authorList>
    </citation>
    <scope>NUCLEOTIDE SEQUENCE [LARGE SCALE GENOMIC DNA]</scope>
    <source>
        <strain evidence="11">Teg-2019</strain>
        <tissue evidence="11">Adductor muscle</tissue>
    </source>
</reference>
<evidence type="ECO:0000256" key="1">
    <source>
        <dbReference type="ARBA" id="ARBA00012552"/>
    </source>
</evidence>
<feature type="compositionally biased region" description="Gly residues" evidence="8">
    <location>
        <begin position="183"/>
        <end position="201"/>
    </location>
</feature>
<evidence type="ECO:0000256" key="2">
    <source>
        <dbReference type="ARBA" id="ARBA00022741"/>
    </source>
</evidence>
<dbReference type="PROSITE" id="PS00039">
    <property type="entry name" value="DEAD_ATP_HELICASE"/>
    <property type="match status" value="1"/>
</dbReference>
<evidence type="ECO:0000313" key="12">
    <source>
        <dbReference type="Proteomes" id="UP001217089"/>
    </source>
</evidence>
<dbReference type="InterPro" id="IPR011545">
    <property type="entry name" value="DEAD/DEAH_box_helicase_dom"/>
</dbReference>
<feature type="compositionally biased region" description="Gly residues" evidence="8">
    <location>
        <begin position="114"/>
        <end position="133"/>
    </location>
</feature>
<dbReference type="SUPFAM" id="SSF52540">
    <property type="entry name" value="P-loop containing nucleoside triphosphate hydrolases"/>
    <property type="match status" value="1"/>
</dbReference>
<feature type="region of interest" description="Disordered" evidence="8">
    <location>
        <begin position="1"/>
        <end position="50"/>
    </location>
</feature>
<feature type="compositionally biased region" description="Gly residues" evidence="8">
    <location>
        <begin position="144"/>
        <end position="174"/>
    </location>
</feature>
<dbReference type="PANTHER" id="PTHR47958">
    <property type="entry name" value="ATP-DEPENDENT RNA HELICASE DBP3"/>
    <property type="match status" value="1"/>
</dbReference>
<dbReference type="EMBL" id="JARBDR010000813">
    <property type="protein sequence ID" value="KAJ8305640.1"/>
    <property type="molecule type" value="Genomic_DNA"/>
</dbReference>
<dbReference type="CDD" id="cd18052">
    <property type="entry name" value="DEADc_DDX4"/>
    <property type="match status" value="1"/>
</dbReference>
<evidence type="ECO:0000256" key="7">
    <source>
        <dbReference type="RuleBase" id="RU000492"/>
    </source>
</evidence>
<keyword evidence="5 7" id="KW-0067">ATP-binding</keyword>
<feature type="short sequence motif" description="Q motif" evidence="6">
    <location>
        <begin position="281"/>
        <end position="309"/>
    </location>
</feature>
<feature type="compositionally biased region" description="Gly residues" evidence="8">
    <location>
        <begin position="80"/>
        <end position="101"/>
    </location>
</feature>
<feature type="compositionally biased region" description="Polar residues" evidence="8">
    <location>
        <begin position="23"/>
        <end position="40"/>
    </location>
</feature>
<feature type="compositionally biased region" description="Gly residues" evidence="8">
    <location>
        <begin position="210"/>
        <end position="219"/>
    </location>
</feature>
<dbReference type="InterPro" id="IPR014014">
    <property type="entry name" value="RNA_helicase_DEAD_Q_motif"/>
</dbReference>
<evidence type="ECO:0000256" key="6">
    <source>
        <dbReference type="PROSITE-ProRule" id="PRU00552"/>
    </source>
</evidence>
<evidence type="ECO:0000259" key="9">
    <source>
        <dbReference type="PROSITE" id="PS51192"/>
    </source>
</evidence>
<keyword evidence="12" id="KW-1185">Reference proteome</keyword>
<proteinExistence type="inferred from homology"/>
<dbReference type="Proteomes" id="UP001217089">
    <property type="component" value="Unassembled WGS sequence"/>
</dbReference>
<organism evidence="11 12">
    <name type="scientific">Tegillarca granosa</name>
    <name type="common">Malaysian cockle</name>
    <name type="synonym">Anadara granosa</name>
    <dbReference type="NCBI Taxonomy" id="220873"/>
    <lineage>
        <taxon>Eukaryota</taxon>
        <taxon>Metazoa</taxon>
        <taxon>Spiralia</taxon>
        <taxon>Lophotrochozoa</taxon>
        <taxon>Mollusca</taxon>
        <taxon>Bivalvia</taxon>
        <taxon>Autobranchia</taxon>
        <taxon>Pteriomorphia</taxon>
        <taxon>Arcoida</taxon>
        <taxon>Arcoidea</taxon>
        <taxon>Arcidae</taxon>
        <taxon>Tegillarca</taxon>
    </lineage>
</organism>
<name>A0ABQ9EQF8_TEGGR</name>
<feature type="region of interest" description="Disordered" evidence="8">
    <location>
        <begin position="69"/>
        <end position="249"/>
    </location>
</feature>
<comment type="similarity">
    <text evidence="7">Belongs to the DEAD box helicase family.</text>
</comment>
<evidence type="ECO:0000256" key="4">
    <source>
        <dbReference type="ARBA" id="ARBA00022806"/>
    </source>
</evidence>
<evidence type="ECO:0000313" key="11">
    <source>
        <dbReference type="EMBL" id="KAJ8305640.1"/>
    </source>
</evidence>
<feature type="domain" description="DEAD-box RNA helicase Q" evidence="10">
    <location>
        <begin position="281"/>
        <end position="309"/>
    </location>
</feature>
<gene>
    <name evidence="11" type="ORF">KUTeg_016185</name>
</gene>
<dbReference type="PROSITE" id="PS51195">
    <property type="entry name" value="Q_MOTIF"/>
    <property type="match status" value="1"/>
</dbReference>
<evidence type="ECO:0000259" key="10">
    <source>
        <dbReference type="PROSITE" id="PS51195"/>
    </source>
</evidence>
<dbReference type="SMART" id="SM00487">
    <property type="entry name" value="DEXDc"/>
    <property type="match status" value="1"/>
</dbReference>
<keyword evidence="4 7" id="KW-0347">Helicase</keyword>
<dbReference type="PROSITE" id="PS51192">
    <property type="entry name" value="HELICASE_ATP_BIND_1"/>
    <property type="match status" value="1"/>
</dbReference>
<comment type="caution">
    <text evidence="11">The sequence shown here is derived from an EMBL/GenBank/DDBJ whole genome shotgun (WGS) entry which is preliminary data.</text>
</comment>
<dbReference type="InterPro" id="IPR014001">
    <property type="entry name" value="Helicase_ATP-bd"/>
</dbReference>
<dbReference type="Pfam" id="PF00270">
    <property type="entry name" value="DEAD"/>
    <property type="match status" value="1"/>
</dbReference>
<keyword evidence="3 7" id="KW-0378">Hydrolase</keyword>
<keyword evidence="2 7" id="KW-0547">Nucleotide-binding</keyword>
<feature type="domain" description="Helicase ATP-binding" evidence="9">
    <location>
        <begin position="312"/>
        <end position="495"/>
    </location>
</feature>
<evidence type="ECO:0000256" key="3">
    <source>
        <dbReference type="ARBA" id="ARBA00022801"/>
    </source>
</evidence>
<accession>A0ABQ9EQF8</accession>
<dbReference type="EC" id="3.6.4.13" evidence="1"/>